<evidence type="ECO:0000313" key="10">
    <source>
        <dbReference type="EMBL" id="EPS27266.1"/>
    </source>
</evidence>
<gene>
    <name evidence="10" type="ORF">PDE_02209</name>
</gene>
<dbReference type="GO" id="GO:0033063">
    <property type="term" value="C:Rad51B-Rad51C-Rad51D-XRCC2 complex"/>
    <property type="evidence" value="ECO:0007669"/>
    <property type="project" value="TreeGrafter"/>
</dbReference>
<keyword evidence="5" id="KW-0234">DNA repair</keyword>
<dbReference type="EMBL" id="KB644410">
    <property type="protein sequence ID" value="EPS27266.1"/>
    <property type="molecule type" value="Genomic_DNA"/>
</dbReference>
<evidence type="ECO:0000256" key="8">
    <source>
        <dbReference type="SAM" id="MobiDB-lite"/>
    </source>
</evidence>
<dbReference type="Gene3D" id="3.40.50.300">
    <property type="entry name" value="P-loop containing nucleotide triphosphate hydrolases"/>
    <property type="match status" value="1"/>
</dbReference>
<feature type="domain" description="RecA family profile 1" evidence="9">
    <location>
        <begin position="33"/>
        <end position="219"/>
    </location>
</feature>
<keyword evidence="11" id="KW-1185">Reference proteome</keyword>
<dbReference type="InterPro" id="IPR052093">
    <property type="entry name" value="HR_Repair_Mediator"/>
</dbReference>
<dbReference type="PhylomeDB" id="S7ZF09"/>
<keyword evidence="2" id="KW-0547">Nucleotide-binding</keyword>
<dbReference type="InterPro" id="IPR003593">
    <property type="entry name" value="AAA+_ATPase"/>
</dbReference>
<dbReference type="SMART" id="SM00382">
    <property type="entry name" value="AAA"/>
    <property type="match status" value="1"/>
</dbReference>
<dbReference type="InterPro" id="IPR013632">
    <property type="entry name" value="Rad51_C"/>
</dbReference>
<dbReference type="GO" id="GO:0007131">
    <property type="term" value="P:reciprocal meiotic recombination"/>
    <property type="evidence" value="ECO:0007669"/>
    <property type="project" value="TreeGrafter"/>
</dbReference>
<keyword evidence="4" id="KW-0067">ATP-binding</keyword>
<dbReference type="CDD" id="cd01393">
    <property type="entry name" value="RecA-like"/>
    <property type="match status" value="1"/>
</dbReference>
<dbReference type="GO" id="GO:0008821">
    <property type="term" value="F:crossover junction DNA endonuclease activity"/>
    <property type="evidence" value="ECO:0007669"/>
    <property type="project" value="TreeGrafter"/>
</dbReference>
<dbReference type="GO" id="GO:0140664">
    <property type="term" value="F:ATP-dependent DNA damage sensor activity"/>
    <property type="evidence" value="ECO:0007669"/>
    <property type="project" value="InterPro"/>
</dbReference>
<name>S7ZF09_PENO1</name>
<keyword evidence="6" id="KW-0539">Nucleus</keyword>
<organism evidence="10 11">
    <name type="scientific">Penicillium oxalicum (strain 114-2 / CGMCC 5302)</name>
    <name type="common">Penicillium decumbens</name>
    <dbReference type="NCBI Taxonomy" id="933388"/>
    <lineage>
        <taxon>Eukaryota</taxon>
        <taxon>Fungi</taxon>
        <taxon>Dikarya</taxon>
        <taxon>Ascomycota</taxon>
        <taxon>Pezizomycotina</taxon>
        <taxon>Eurotiomycetes</taxon>
        <taxon>Eurotiomycetidae</taxon>
        <taxon>Eurotiales</taxon>
        <taxon>Aspergillaceae</taxon>
        <taxon>Penicillium</taxon>
    </lineage>
</organism>
<evidence type="ECO:0000256" key="2">
    <source>
        <dbReference type="ARBA" id="ARBA00022741"/>
    </source>
</evidence>
<protein>
    <recommendedName>
        <fullName evidence="7">DNA repair protein RAD51 homolog 3</fullName>
    </recommendedName>
</protein>
<dbReference type="GO" id="GO:0000707">
    <property type="term" value="P:meiotic DNA recombinase assembly"/>
    <property type="evidence" value="ECO:0007669"/>
    <property type="project" value="TreeGrafter"/>
</dbReference>
<dbReference type="STRING" id="933388.S7ZF09"/>
<dbReference type="HOGENOM" id="CLU_043547_2_0_1"/>
<comment type="subcellular location">
    <subcellularLocation>
        <location evidence="1">Nucleus</location>
    </subcellularLocation>
</comment>
<evidence type="ECO:0000259" key="9">
    <source>
        <dbReference type="PROSITE" id="PS50162"/>
    </source>
</evidence>
<evidence type="ECO:0000256" key="5">
    <source>
        <dbReference type="ARBA" id="ARBA00023204"/>
    </source>
</evidence>
<feature type="region of interest" description="Disordered" evidence="8">
    <location>
        <begin position="288"/>
        <end position="339"/>
    </location>
</feature>
<evidence type="ECO:0000256" key="6">
    <source>
        <dbReference type="ARBA" id="ARBA00023242"/>
    </source>
</evidence>
<reference evidence="10 11" key="1">
    <citation type="journal article" date="2013" name="PLoS ONE">
        <title>Genomic and secretomic analyses reveal unique features of the lignocellulolytic enzyme system of Penicillium decumbens.</title>
        <authorList>
            <person name="Liu G."/>
            <person name="Zhang L."/>
            <person name="Wei X."/>
            <person name="Zou G."/>
            <person name="Qin Y."/>
            <person name="Ma L."/>
            <person name="Li J."/>
            <person name="Zheng H."/>
            <person name="Wang S."/>
            <person name="Wang C."/>
            <person name="Xun L."/>
            <person name="Zhao G.-P."/>
            <person name="Zhou Z."/>
            <person name="Qu Y."/>
        </authorList>
    </citation>
    <scope>NUCLEOTIDE SEQUENCE [LARGE SCALE GENOMIC DNA]</scope>
    <source>
        <strain evidence="11">114-2 / CGMCC 5302</strain>
    </source>
</reference>
<dbReference type="PANTHER" id="PTHR46239">
    <property type="entry name" value="DNA REPAIR PROTEIN RAD51 HOMOLOG 3 RAD51C"/>
    <property type="match status" value="1"/>
</dbReference>
<sequence length="339" mass="37001">MSINKDLLGLDSLDTLPVISFSASQSLNASSAVREAISTGLPRLDEALDDSSSDEPRRSGGIIRGHVTEVFGPPGVGKTSFALTVASQALRDGGKVVWIDTGSPLATSRLKSLSSENLSQLTYFRAPTLPHLLALLIRPPRGFPPPDTSLIVIDSISSLFPGYFLSAAELKDRLAQGKITDKPQLQWLLNRKWNVIGDIASHLTRLAARNVAVLALNQTHTKIKGQPRATLHPVVAGGVWDTNVQTRIVLYRDLPDWRFAEVTKRAGKTMVVRLTEFIVPFRVGDDGLEAVGEPQSPEPIVPTPSRKRKADNEVADSQDEDSDEEFEWLGDDALLDEKE</sequence>
<dbReference type="OrthoDB" id="5957327at2759"/>
<dbReference type="GO" id="GO:0000400">
    <property type="term" value="F:four-way junction DNA binding"/>
    <property type="evidence" value="ECO:0007669"/>
    <property type="project" value="TreeGrafter"/>
</dbReference>
<evidence type="ECO:0000256" key="3">
    <source>
        <dbReference type="ARBA" id="ARBA00022763"/>
    </source>
</evidence>
<dbReference type="GO" id="GO:0005657">
    <property type="term" value="C:replication fork"/>
    <property type="evidence" value="ECO:0007669"/>
    <property type="project" value="TreeGrafter"/>
</dbReference>
<dbReference type="SUPFAM" id="SSF52540">
    <property type="entry name" value="P-loop containing nucleoside triphosphate hydrolases"/>
    <property type="match status" value="1"/>
</dbReference>
<evidence type="ECO:0000256" key="1">
    <source>
        <dbReference type="ARBA" id="ARBA00004123"/>
    </source>
</evidence>
<dbReference type="eggNOG" id="KOG1433">
    <property type="taxonomic scope" value="Eukaryota"/>
</dbReference>
<feature type="compositionally biased region" description="Acidic residues" evidence="8">
    <location>
        <begin position="313"/>
        <end position="339"/>
    </location>
</feature>
<dbReference type="InterPro" id="IPR027417">
    <property type="entry name" value="P-loop_NTPase"/>
</dbReference>
<dbReference type="PROSITE" id="PS50162">
    <property type="entry name" value="RECA_2"/>
    <property type="match status" value="1"/>
</dbReference>
<feature type="region of interest" description="Disordered" evidence="8">
    <location>
        <begin position="44"/>
        <end position="63"/>
    </location>
</feature>
<evidence type="ECO:0000256" key="7">
    <source>
        <dbReference type="ARBA" id="ARBA00040674"/>
    </source>
</evidence>
<dbReference type="Proteomes" id="UP000019376">
    <property type="component" value="Unassembled WGS sequence"/>
</dbReference>
<dbReference type="InterPro" id="IPR020588">
    <property type="entry name" value="RecA_ATP-bd"/>
</dbReference>
<dbReference type="AlphaFoldDB" id="S7ZF09"/>
<dbReference type="Pfam" id="PF08423">
    <property type="entry name" value="Rad51"/>
    <property type="match status" value="1"/>
</dbReference>
<keyword evidence="3" id="KW-0227">DNA damage</keyword>
<dbReference type="GO" id="GO:0005524">
    <property type="term" value="F:ATP binding"/>
    <property type="evidence" value="ECO:0007669"/>
    <property type="project" value="UniProtKB-KW"/>
</dbReference>
<accession>S7ZF09</accession>
<evidence type="ECO:0000256" key="4">
    <source>
        <dbReference type="ARBA" id="ARBA00022840"/>
    </source>
</evidence>
<dbReference type="PANTHER" id="PTHR46239:SF1">
    <property type="entry name" value="DNA REPAIR PROTEIN RAD51 HOMOLOG 3"/>
    <property type="match status" value="1"/>
</dbReference>
<evidence type="ECO:0000313" key="11">
    <source>
        <dbReference type="Proteomes" id="UP000019376"/>
    </source>
</evidence>
<dbReference type="GO" id="GO:0033065">
    <property type="term" value="C:Rad51C-XRCC3 complex"/>
    <property type="evidence" value="ECO:0007669"/>
    <property type="project" value="TreeGrafter"/>
</dbReference>
<proteinExistence type="predicted"/>